<protein>
    <submittedName>
        <fullName evidence="2">DUF4145 domain-containing protein</fullName>
    </submittedName>
</protein>
<dbReference type="Pfam" id="PF13643">
    <property type="entry name" value="DUF4145"/>
    <property type="match status" value="1"/>
</dbReference>
<evidence type="ECO:0000259" key="1">
    <source>
        <dbReference type="Pfam" id="PF13643"/>
    </source>
</evidence>
<sequence>MAIGSNKRYSEHYDRLMDDRVLSRTAAGGDLQSLAPMELRLDQVPLTIDPTQSRQVKAWVRFGSTPIRVDAAVARWTPGAVGIVFEVDGKAFRCWVWAGAIIEATAKDRGITSGSLVAKINQLHADEHIRKGTKDMAHALRILGNDMAHGDVDEVPTQEDATDALTIARFVLDDVYVADARRADMMARRTTPPAQ</sequence>
<proteinExistence type="predicted"/>
<keyword evidence="3" id="KW-1185">Reference proteome</keyword>
<comment type="caution">
    <text evidence="2">The sequence shown here is derived from an EMBL/GenBank/DDBJ whole genome shotgun (WGS) entry which is preliminary data.</text>
</comment>
<dbReference type="Proteomes" id="UP001368654">
    <property type="component" value="Unassembled WGS sequence"/>
</dbReference>
<organism evidence="2 3">
    <name type="scientific">Microbacterium marmarense</name>
    <dbReference type="NCBI Taxonomy" id="3122051"/>
    <lineage>
        <taxon>Bacteria</taxon>
        <taxon>Bacillati</taxon>
        <taxon>Actinomycetota</taxon>
        <taxon>Actinomycetes</taxon>
        <taxon>Micrococcales</taxon>
        <taxon>Microbacteriaceae</taxon>
        <taxon>Microbacterium</taxon>
    </lineage>
</organism>
<evidence type="ECO:0000313" key="2">
    <source>
        <dbReference type="EMBL" id="MEJ1154621.1"/>
    </source>
</evidence>
<evidence type="ECO:0000313" key="3">
    <source>
        <dbReference type="Proteomes" id="UP001368654"/>
    </source>
</evidence>
<dbReference type="RefSeq" id="WP_337337055.1">
    <property type="nucleotide sequence ID" value="NZ_JBBDGL010000001.1"/>
</dbReference>
<accession>A0ABU8LR09</accession>
<reference evidence="2 3" key="1">
    <citation type="submission" date="2024-02" db="EMBL/GenBank/DDBJ databases">
        <authorList>
            <person name="Saticioglu I.B."/>
        </authorList>
    </citation>
    <scope>NUCLEOTIDE SEQUENCE [LARGE SCALE GENOMIC DNA]</scope>
    <source>
        <strain evidence="2 3">Mu-86</strain>
    </source>
</reference>
<gene>
    <name evidence="2" type="ORF">WDU96_03285</name>
</gene>
<name>A0ABU8LR09_9MICO</name>
<dbReference type="InterPro" id="IPR025285">
    <property type="entry name" value="DUF4145"/>
</dbReference>
<feature type="domain" description="DUF4145" evidence="1">
    <location>
        <begin position="94"/>
        <end position="167"/>
    </location>
</feature>
<dbReference type="EMBL" id="JBBDGL010000001">
    <property type="protein sequence ID" value="MEJ1154621.1"/>
    <property type="molecule type" value="Genomic_DNA"/>
</dbReference>